<evidence type="ECO:0000259" key="2">
    <source>
        <dbReference type="Pfam" id="PF13401"/>
    </source>
</evidence>
<feature type="domain" description="ORC1/DEAH AAA+ ATPase" evidence="2">
    <location>
        <begin position="101"/>
        <end position="231"/>
    </location>
</feature>
<feature type="region of interest" description="Disordered" evidence="1">
    <location>
        <begin position="62"/>
        <end position="95"/>
    </location>
</feature>
<sequence length="389" mass="43529">MSSEVALPPDEPADRPANSIPINKLLRRVRRMFLPPPAYDLLAKTFDRLLGVMGLVPGPDIEIPARNSDARNAEGDQLADDDYDDDDDDLDADEEADRPEGRILVLIGETGAGKSRSLKRLFRQRREIVEEVLVSVVAPSPCTLMQLGRKMLPELGYPIQRDRKEHLIWEDVRRRIDAQGVRIVHIDEMQHVTQTANVDQKKRILNTIKSLIQGREKPMLLVLSGTCELADFLRTDGQVRRRCKFVELKRLSIEGDVDLIADTLEDLIELTPLKLEHTVVEDLAARLIHGANYALGITMEIACDAIEEAFLEGSGKLRPSHFAEVYRSRSGCPNSSNPFLAVGWRETDPQQVLDRPRADIEPTNPKASKSAPPAVRKPKKPAGKQGKTK</sequence>
<dbReference type="InterPro" id="IPR027417">
    <property type="entry name" value="P-loop_NTPase"/>
</dbReference>
<feature type="region of interest" description="Disordered" evidence="1">
    <location>
        <begin position="338"/>
        <end position="389"/>
    </location>
</feature>
<dbReference type="RefSeq" id="WP_147082295.1">
    <property type="nucleotide sequence ID" value="NZ_BJZT01000049.1"/>
</dbReference>
<feature type="compositionally biased region" description="Acidic residues" evidence="1">
    <location>
        <begin position="77"/>
        <end position="95"/>
    </location>
</feature>
<organism evidence="3 4">
    <name type="scientific">Methylobacterium haplocladii</name>
    <dbReference type="NCBI Taxonomy" id="1176176"/>
    <lineage>
        <taxon>Bacteria</taxon>
        <taxon>Pseudomonadati</taxon>
        <taxon>Pseudomonadota</taxon>
        <taxon>Alphaproteobacteria</taxon>
        <taxon>Hyphomicrobiales</taxon>
        <taxon>Methylobacteriaceae</taxon>
        <taxon>Methylobacterium</taxon>
    </lineage>
</organism>
<dbReference type="InterPro" id="IPR049945">
    <property type="entry name" value="AAA_22"/>
</dbReference>
<protein>
    <recommendedName>
        <fullName evidence="2">ORC1/DEAH AAA+ ATPase domain-containing protein</fullName>
    </recommendedName>
</protein>
<evidence type="ECO:0000313" key="3">
    <source>
        <dbReference type="EMBL" id="GEP01726.1"/>
    </source>
</evidence>
<dbReference type="Proteomes" id="UP000321258">
    <property type="component" value="Unassembled WGS sequence"/>
</dbReference>
<feature type="compositionally biased region" description="Low complexity" evidence="1">
    <location>
        <begin position="365"/>
        <end position="374"/>
    </location>
</feature>
<reference evidence="3 4" key="1">
    <citation type="submission" date="2019-07" db="EMBL/GenBank/DDBJ databases">
        <title>Whole genome shotgun sequence of Methylobacterium haplocladii NBRC 107714.</title>
        <authorList>
            <person name="Hosoyama A."/>
            <person name="Uohara A."/>
            <person name="Ohji S."/>
            <person name="Ichikawa N."/>
        </authorList>
    </citation>
    <scope>NUCLEOTIDE SEQUENCE [LARGE SCALE GENOMIC DNA]</scope>
    <source>
        <strain evidence="3 4">NBRC 107714</strain>
    </source>
</reference>
<comment type="caution">
    <text evidence="3">The sequence shown here is derived from an EMBL/GenBank/DDBJ whole genome shotgun (WGS) entry which is preliminary data.</text>
</comment>
<dbReference type="Gene3D" id="3.40.50.300">
    <property type="entry name" value="P-loop containing nucleotide triphosphate hydrolases"/>
    <property type="match status" value="1"/>
</dbReference>
<accession>A0A512IVM0</accession>
<keyword evidence="4" id="KW-1185">Reference proteome</keyword>
<feature type="compositionally biased region" description="Basic residues" evidence="1">
    <location>
        <begin position="376"/>
        <end position="389"/>
    </location>
</feature>
<dbReference type="OrthoDB" id="5288220at2"/>
<proteinExistence type="predicted"/>
<dbReference type="SUPFAM" id="SSF52540">
    <property type="entry name" value="P-loop containing nucleoside triphosphate hydrolases"/>
    <property type="match status" value="1"/>
</dbReference>
<dbReference type="AlphaFoldDB" id="A0A512IVM0"/>
<dbReference type="Pfam" id="PF13401">
    <property type="entry name" value="AAA_22"/>
    <property type="match status" value="1"/>
</dbReference>
<dbReference type="EMBL" id="BJZT01000049">
    <property type="protein sequence ID" value="GEP01726.1"/>
    <property type="molecule type" value="Genomic_DNA"/>
</dbReference>
<gene>
    <name evidence="3" type="ORF">MHA02_41130</name>
</gene>
<evidence type="ECO:0000256" key="1">
    <source>
        <dbReference type="SAM" id="MobiDB-lite"/>
    </source>
</evidence>
<dbReference type="GO" id="GO:0016887">
    <property type="term" value="F:ATP hydrolysis activity"/>
    <property type="evidence" value="ECO:0007669"/>
    <property type="project" value="InterPro"/>
</dbReference>
<evidence type="ECO:0000313" key="4">
    <source>
        <dbReference type="Proteomes" id="UP000321258"/>
    </source>
</evidence>
<name>A0A512IVM0_9HYPH</name>